<protein>
    <submittedName>
        <fullName evidence="1">Uncharacterized protein</fullName>
    </submittedName>
</protein>
<accession>A0A239VJH6</accession>
<dbReference type="RefSeq" id="WP_051277735.1">
    <property type="nucleotide sequence ID" value="NZ_JAAFNI010000001.1"/>
</dbReference>
<gene>
    <name evidence="1" type="ORF">SAMEA4475696_01394</name>
</gene>
<dbReference type="STRING" id="1121387.GCA_000429885_01915"/>
<dbReference type="SUPFAM" id="SSF54637">
    <property type="entry name" value="Thioesterase/thiol ester dehydrase-isomerase"/>
    <property type="match status" value="1"/>
</dbReference>
<reference evidence="1 2" key="1">
    <citation type="submission" date="2017-06" db="EMBL/GenBank/DDBJ databases">
        <authorList>
            <consortium name="Pathogen Informatics"/>
        </authorList>
    </citation>
    <scope>NUCLEOTIDE SEQUENCE [LARGE SCALE GENOMIC DNA]</scope>
    <source>
        <strain evidence="1 2">NCTC13039</strain>
    </source>
</reference>
<keyword evidence="2" id="KW-1185">Reference proteome</keyword>
<evidence type="ECO:0000313" key="2">
    <source>
        <dbReference type="Proteomes" id="UP000242637"/>
    </source>
</evidence>
<proteinExistence type="predicted"/>
<evidence type="ECO:0000313" key="1">
    <source>
        <dbReference type="EMBL" id="SNV21939.1"/>
    </source>
</evidence>
<dbReference type="OrthoDB" id="9799036at2"/>
<dbReference type="GeneID" id="63459614"/>
<dbReference type="CDD" id="cd00586">
    <property type="entry name" value="4HBT"/>
    <property type="match status" value="1"/>
</dbReference>
<dbReference type="AlphaFoldDB" id="A0A239VJH6"/>
<dbReference type="EMBL" id="LT906453">
    <property type="protein sequence ID" value="SNV21939.1"/>
    <property type="molecule type" value="Genomic_DNA"/>
</dbReference>
<dbReference type="Proteomes" id="UP000242637">
    <property type="component" value="Chromosome 1"/>
</dbReference>
<sequence length="151" mass="16562">MDQWSAPANAARVEVPLRFSDMDALGHINNIAFISIMQEARIEAFDRWGAEDLHTWRYLVVKHEVEYFVPLAYAVGVALVDVWIERVGNSSVKTVQVVRSVGADGGEVVHAAMVTTSVYVSESGESSMRIGDEARAVLCAHMAAGVREGER</sequence>
<dbReference type="Pfam" id="PF13279">
    <property type="entry name" value="4HBT_2"/>
    <property type="match status" value="1"/>
</dbReference>
<dbReference type="KEGG" id="dco:SAMEA4475696_1394"/>
<dbReference type="InterPro" id="IPR029069">
    <property type="entry name" value="HotDog_dom_sf"/>
</dbReference>
<organism evidence="1 2">
    <name type="scientific">Dermatophilus congolensis</name>
    <dbReference type="NCBI Taxonomy" id="1863"/>
    <lineage>
        <taxon>Bacteria</taxon>
        <taxon>Bacillati</taxon>
        <taxon>Actinomycetota</taxon>
        <taxon>Actinomycetes</taxon>
        <taxon>Micrococcales</taxon>
        <taxon>Dermatophilaceae</taxon>
        <taxon>Dermatophilus</taxon>
    </lineage>
</organism>
<name>A0A239VJH6_9MICO</name>
<dbReference type="Gene3D" id="3.10.129.10">
    <property type="entry name" value="Hotdog Thioesterase"/>
    <property type="match status" value="1"/>
</dbReference>